<keyword evidence="2" id="KW-1185">Reference proteome</keyword>
<name>A0A8H7T1P6_9HELO</name>
<dbReference type="Proteomes" id="UP000664132">
    <property type="component" value="Unassembled WGS sequence"/>
</dbReference>
<evidence type="ECO:0000313" key="2">
    <source>
        <dbReference type="Proteomes" id="UP000664132"/>
    </source>
</evidence>
<gene>
    <name evidence="1" type="ORF">IFR04_016022</name>
</gene>
<dbReference type="AlphaFoldDB" id="A0A8H7T1P6"/>
<reference evidence="1" key="1">
    <citation type="submission" date="2021-02" db="EMBL/GenBank/DDBJ databases">
        <title>Genome sequence Cadophora malorum strain M34.</title>
        <authorList>
            <person name="Stefanovic E."/>
            <person name="Vu D."/>
            <person name="Scully C."/>
            <person name="Dijksterhuis J."/>
            <person name="Roader J."/>
            <person name="Houbraken J."/>
        </authorList>
    </citation>
    <scope>NUCLEOTIDE SEQUENCE</scope>
    <source>
        <strain evidence="1">M34</strain>
    </source>
</reference>
<accession>A0A8H7T1P6</accession>
<dbReference type="EMBL" id="JAFJYH010000575">
    <property type="protein sequence ID" value="KAG4410840.1"/>
    <property type="molecule type" value="Genomic_DNA"/>
</dbReference>
<comment type="caution">
    <text evidence="1">The sequence shown here is derived from an EMBL/GenBank/DDBJ whole genome shotgun (WGS) entry which is preliminary data.</text>
</comment>
<organism evidence="1 2">
    <name type="scientific">Cadophora malorum</name>
    <dbReference type="NCBI Taxonomy" id="108018"/>
    <lineage>
        <taxon>Eukaryota</taxon>
        <taxon>Fungi</taxon>
        <taxon>Dikarya</taxon>
        <taxon>Ascomycota</taxon>
        <taxon>Pezizomycotina</taxon>
        <taxon>Leotiomycetes</taxon>
        <taxon>Helotiales</taxon>
        <taxon>Ploettnerulaceae</taxon>
        <taxon>Cadophora</taxon>
    </lineage>
</organism>
<evidence type="ECO:0000313" key="1">
    <source>
        <dbReference type="EMBL" id="KAG4410840.1"/>
    </source>
</evidence>
<sequence length="76" mass="9182">MFGGHSVKLERIRKQYRKTAYHLGANTRDDGEDDITEYMYNMTQVDMLQFADHVETIINIERHLDIIRLLRDLFFY</sequence>
<proteinExistence type="predicted"/>
<protein>
    <submittedName>
        <fullName evidence="1">Uncharacterized protein</fullName>
    </submittedName>
</protein>